<reference evidence="2 3" key="1">
    <citation type="submission" date="2020-08" db="EMBL/GenBank/DDBJ databases">
        <title>Sequencing the genomes of 1000 actinobacteria strains.</title>
        <authorList>
            <person name="Klenk H.-P."/>
        </authorList>
    </citation>
    <scope>NUCLEOTIDE SEQUENCE [LARGE SCALE GENOMIC DNA]</scope>
    <source>
        <strain evidence="2 3">DSM 44230</strain>
    </source>
</reference>
<dbReference type="RefSeq" id="WP_185002079.1">
    <property type="nucleotide sequence ID" value="NZ_BAAAUI010000016.1"/>
</dbReference>
<feature type="transmembrane region" description="Helical" evidence="1">
    <location>
        <begin position="26"/>
        <end position="47"/>
    </location>
</feature>
<feature type="transmembrane region" description="Helical" evidence="1">
    <location>
        <begin position="59"/>
        <end position="77"/>
    </location>
</feature>
<keyword evidence="1" id="KW-1133">Transmembrane helix</keyword>
<dbReference type="EMBL" id="JACHMH010000001">
    <property type="protein sequence ID" value="MBB4676226.1"/>
    <property type="molecule type" value="Genomic_DNA"/>
</dbReference>
<keyword evidence="1" id="KW-0812">Transmembrane</keyword>
<comment type="caution">
    <text evidence="2">The sequence shown here is derived from an EMBL/GenBank/DDBJ whole genome shotgun (WGS) entry which is preliminary data.</text>
</comment>
<dbReference type="AlphaFoldDB" id="A0A7W7C834"/>
<name>A0A7W7C834_9PSEU</name>
<accession>A0A7W7C834</accession>
<keyword evidence="3" id="KW-1185">Reference proteome</keyword>
<sequence>MRVFGALWLGLRGRRAVPAGARTIGYAGGLTLPLVIMVVLAVVEIAAGELLVPWWWLRLVLLVPGVYGLLWVLGFLASTRVYPHAVGPAELLLRFACLTEVAVPLGKVGAVRKELCGRHEQSIEVEAGTLSFAVLGTTGVVVELTEPHEVDLGKRGRHLIERIRLYADDPAAAVTILSGARLP</sequence>
<evidence type="ECO:0008006" key="4">
    <source>
        <dbReference type="Google" id="ProtNLM"/>
    </source>
</evidence>
<keyword evidence="1" id="KW-0472">Membrane</keyword>
<organism evidence="2 3">
    <name type="scientific">Crossiella cryophila</name>
    <dbReference type="NCBI Taxonomy" id="43355"/>
    <lineage>
        <taxon>Bacteria</taxon>
        <taxon>Bacillati</taxon>
        <taxon>Actinomycetota</taxon>
        <taxon>Actinomycetes</taxon>
        <taxon>Pseudonocardiales</taxon>
        <taxon>Pseudonocardiaceae</taxon>
        <taxon>Crossiella</taxon>
    </lineage>
</organism>
<proteinExistence type="predicted"/>
<evidence type="ECO:0000313" key="2">
    <source>
        <dbReference type="EMBL" id="MBB4676226.1"/>
    </source>
</evidence>
<evidence type="ECO:0000313" key="3">
    <source>
        <dbReference type="Proteomes" id="UP000533598"/>
    </source>
</evidence>
<evidence type="ECO:0000256" key="1">
    <source>
        <dbReference type="SAM" id="Phobius"/>
    </source>
</evidence>
<protein>
    <recommendedName>
        <fullName evidence="4">DUF304 domain-containing protein</fullName>
    </recommendedName>
</protein>
<gene>
    <name evidence="2" type="ORF">HNR67_002344</name>
</gene>
<dbReference type="Proteomes" id="UP000533598">
    <property type="component" value="Unassembled WGS sequence"/>
</dbReference>